<dbReference type="EMBL" id="LR214945">
    <property type="protein sequence ID" value="VEU56960.1"/>
    <property type="molecule type" value="Genomic_DNA"/>
</dbReference>
<dbReference type="Proteomes" id="UP000289557">
    <property type="component" value="Chromosome"/>
</dbReference>
<evidence type="ECO:0000313" key="1">
    <source>
        <dbReference type="EMBL" id="VEU56960.1"/>
    </source>
</evidence>
<proteinExistence type="predicted"/>
<evidence type="ECO:0000313" key="2">
    <source>
        <dbReference type="Proteomes" id="UP000289557"/>
    </source>
</evidence>
<sequence length="100" mass="11374">MVSLPTLSNLVNEYPKSMKLVKLARLHRFLKQDQLQLVPLFSPNFLQVLLALLNKLVNLFSENTTMKTNKKYAFAALLMQAQAKLPNSFKFFLSKKGGMA</sequence>
<name>A0AB38W900_MYCPM</name>
<accession>A0AB38W900</accession>
<reference evidence="1 2" key="1">
    <citation type="submission" date="2019-01" db="EMBL/GenBank/DDBJ databases">
        <authorList>
            <consortium name="Pathogen Informatics"/>
        </authorList>
    </citation>
    <scope>NUCLEOTIDE SEQUENCE [LARGE SCALE GENOMIC DNA]</scope>
    <source>
        <strain evidence="1 2">NCTC10119</strain>
    </source>
</reference>
<dbReference type="AlphaFoldDB" id="A0AB38W900"/>
<protein>
    <submittedName>
        <fullName evidence="1">Uncharacterized protein</fullName>
    </submittedName>
</protein>
<organism evidence="1 2">
    <name type="scientific">Mycoplasmoides pneumoniae</name>
    <name type="common">Mycoplasma pneumoniae</name>
    <dbReference type="NCBI Taxonomy" id="2104"/>
    <lineage>
        <taxon>Bacteria</taxon>
        <taxon>Bacillati</taxon>
        <taxon>Mycoplasmatota</taxon>
        <taxon>Mycoplasmoidales</taxon>
        <taxon>Mycoplasmoidaceae</taxon>
        <taxon>Mycoplasmoides</taxon>
    </lineage>
</organism>
<gene>
    <name evidence="1" type="ORF">NCTC10119_00216</name>
</gene>